<evidence type="ECO:0000313" key="3">
    <source>
        <dbReference type="Proteomes" id="UP001501697"/>
    </source>
</evidence>
<protein>
    <submittedName>
        <fullName evidence="2">Uncharacterized protein</fullName>
    </submittedName>
</protein>
<keyword evidence="3" id="KW-1185">Reference proteome</keyword>
<evidence type="ECO:0000313" key="2">
    <source>
        <dbReference type="EMBL" id="GAA3640517.1"/>
    </source>
</evidence>
<feature type="compositionally biased region" description="Basic and acidic residues" evidence="1">
    <location>
        <begin position="122"/>
        <end position="134"/>
    </location>
</feature>
<feature type="compositionally biased region" description="Basic and acidic residues" evidence="1">
    <location>
        <begin position="12"/>
        <end position="43"/>
    </location>
</feature>
<gene>
    <name evidence="2" type="ORF">GCM10022200_25230</name>
</gene>
<accession>A0ABP7ATX0</accession>
<reference evidence="3" key="1">
    <citation type="journal article" date="2019" name="Int. J. Syst. Evol. Microbiol.">
        <title>The Global Catalogue of Microorganisms (GCM) 10K type strain sequencing project: providing services to taxonomists for standard genome sequencing and annotation.</title>
        <authorList>
            <consortium name="The Broad Institute Genomics Platform"/>
            <consortium name="The Broad Institute Genome Sequencing Center for Infectious Disease"/>
            <person name="Wu L."/>
            <person name="Ma J."/>
        </authorList>
    </citation>
    <scope>NUCLEOTIDE SEQUENCE [LARGE SCALE GENOMIC DNA]</scope>
    <source>
        <strain evidence="3">JCM 16544</strain>
    </source>
</reference>
<evidence type="ECO:0000256" key="1">
    <source>
        <dbReference type="SAM" id="MobiDB-lite"/>
    </source>
</evidence>
<feature type="compositionally biased region" description="Basic residues" evidence="1">
    <location>
        <begin position="326"/>
        <end position="340"/>
    </location>
</feature>
<feature type="compositionally biased region" description="Basic and acidic residues" evidence="1">
    <location>
        <begin position="50"/>
        <end position="79"/>
    </location>
</feature>
<feature type="region of interest" description="Disordered" evidence="1">
    <location>
        <begin position="1"/>
        <end position="161"/>
    </location>
</feature>
<dbReference type="EMBL" id="BAAAYU010000005">
    <property type="protein sequence ID" value="GAA3640517.1"/>
    <property type="molecule type" value="Genomic_DNA"/>
</dbReference>
<feature type="region of interest" description="Disordered" evidence="1">
    <location>
        <begin position="285"/>
        <end position="353"/>
    </location>
</feature>
<organism evidence="2 3">
    <name type="scientific">Microbacterium awajiense</name>
    <dbReference type="NCBI Taxonomy" id="415214"/>
    <lineage>
        <taxon>Bacteria</taxon>
        <taxon>Bacillati</taxon>
        <taxon>Actinomycetota</taxon>
        <taxon>Actinomycetes</taxon>
        <taxon>Micrococcales</taxon>
        <taxon>Microbacteriaceae</taxon>
        <taxon>Microbacterium</taxon>
    </lineage>
</organism>
<dbReference type="Proteomes" id="UP001501697">
    <property type="component" value="Unassembled WGS sequence"/>
</dbReference>
<sequence>MTLSDSGAGAGGDKRFDDEERRRRKREIDRRYRQTHADDERERKRQWKARNPEKVKEYRDRFRTAHLERIRRENRERERRRAAKARRAAAAAERRRVKARERYAADPKANLEYQRKRRRAQRAADPEGYREAKKQRNKRWRDSHKDEQNAKLRAKHRDNPEIKRAAAERYYAEHGDEVRERRRAYYWANREKQLEKQRLWRAREKRRRELGLPPRRLHRLTASERAANASAADEFFTRPRTPDEVKAIRREPKTSARELARWNRSSARARLAAGIDADSDAIRPVMASRRRESEREAAARRKREAAAAEAARMDAIAREINDRLRHEPRRSPTTRRRPVRRATPPSTSGGLSL</sequence>
<name>A0ABP7ATX0_9MICO</name>
<feature type="compositionally biased region" description="Basic and acidic residues" evidence="1">
    <location>
        <begin position="289"/>
        <end position="299"/>
    </location>
</feature>
<feature type="compositionally biased region" description="Basic and acidic residues" evidence="1">
    <location>
        <begin position="311"/>
        <end position="325"/>
    </location>
</feature>
<comment type="caution">
    <text evidence="2">The sequence shown here is derived from an EMBL/GenBank/DDBJ whole genome shotgun (WGS) entry which is preliminary data.</text>
</comment>
<proteinExistence type="predicted"/>
<feature type="compositionally biased region" description="Low complexity" evidence="1">
    <location>
        <begin position="341"/>
        <end position="353"/>
    </location>
</feature>